<evidence type="ECO:0000313" key="2">
    <source>
        <dbReference type="Proteomes" id="UP000177376"/>
    </source>
</evidence>
<name>A0A1G1YLC3_9BACT</name>
<reference evidence="1 2" key="1">
    <citation type="journal article" date="2016" name="Nat. Commun.">
        <title>Thousands of microbial genomes shed light on interconnected biogeochemical processes in an aquifer system.</title>
        <authorList>
            <person name="Anantharaman K."/>
            <person name="Brown C.T."/>
            <person name="Hug L.A."/>
            <person name="Sharon I."/>
            <person name="Castelle C.J."/>
            <person name="Probst A.J."/>
            <person name="Thomas B.C."/>
            <person name="Singh A."/>
            <person name="Wilkins M.J."/>
            <person name="Karaoz U."/>
            <person name="Brodie E.L."/>
            <person name="Williams K.H."/>
            <person name="Hubbard S.S."/>
            <person name="Banfield J.F."/>
        </authorList>
    </citation>
    <scope>NUCLEOTIDE SEQUENCE [LARGE SCALE GENOMIC DNA]</scope>
</reference>
<sequence>MKKLIIALPILLGVAAIILLLAVILKAPAPQTAVSSSNFPAGNLIDSQPGPEVLSASQKGVDLTINRVKRENDQTVIELALNNHVYDLSKLEVKSQSSLAGINPSGYRIINSASGGHHLEAQMVFPGNLSGALVIKFGDLLVFNFNI</sequence>
<dbReference type="AlphaFoldDB" id="A0A1G1YLC3"/>
<evidence type="ECO:0008006" key="3">
    <source>
        <dbReference type="Google" id="ProtNLM"/>
    </source>
</evidence>
<dbReference type="Proteomes" id="UP000177376">
    <property type="component" value="Unassembled WGS sequence"/>
</dbReference>
<gene>
    <name evidence="1" type="ORF">A3A02_01695</name>
</gene>
<protein>
    <recommendedName>
        <fullName evidence="3">DUF4352 domain-containing protein</fullName>
    </recommendedName>
</protein>
<comment type="caution">
    <text evidence="1">The sequence shown here is derived from an EMBL/GenBank/DDBJ whole genome shotgun (WGS) entry which is preliminary data.</text>
</comment>
<organism evidence="1 2">
    <name type="scientific">Candidatus Buchananbacteria bacterium RIFCSPLOWO2_01_FULL_39_33</name>
    <dbReference type="NCBI Taxonomy" id="1797543"/>
    <lineage>
        <taxon>Bacteria</taxon>
        <taxon>Candidatus Buchananiibacteriota</taxon>
    </lineage>
</organism>
<dbReference type="EMBL" id="MHIM01000022">
    <property type="protein sequence ID" value="OGY52267.1"/>
    <property type="molecule type" value="Genomic_DNA"/>
</dbReference>
<accession>A0A1G1YLC3</accession>
<evidence type="ECO:0000313" key="1">
    <source>
        <dbReference type="EMBL" id="OGY52267.1"/>
    </source>
</evidence>
<proteinExistence type="predicted"/>